<feature type="compositionally biased region" description="Basic and acidic residues" evidence="7">
    <location>
        <begin position="128"/>
        <end position="137"/>
    </location>
</feature>
<reference evidence="9 10" key="1">
    <citation type="submission" date="2020-06" db="EMBL/GenBank/DDBJ databases">
        <authorList>
            <person name="Li R."/>
            <person name="Bekaert M."/>
        </authorList>
    </citation>
    <scope>NUCLEOTIDE SEQUENCE [LARGE SCALE GENOMIC DNA]</scope>
    <source>
        <strain evidence="10">wild</strain>
    </source>
</reference>
<evidence type="ECO:0000256" key="4">
    <source>
        <dbReference type="ARBA" id="ARBA00023125"/>
    </source>
</evidence>
<feature type="region of interest" description="Disordered" evidence="7">
    <location>
        <begin position="1"/>
        <end position="148"/>
    </location>
</feature>
<dbReference type="AlphaFoldDB" id="A0A6J8B765"/>
<dbReference type="GO" id="GO:0005634">
    <property type="term" value="C:nucleus"/>
    <property type="evidence" value="ECO:0007669"/>
    <property type="project" value="UniProtKB-SubCell"/>
</dbReference>
<name>A0A6J8B765_MYTCO</name>
<dbReference type="OrthoDB" id="6171447at2759"/>
<dbReference type="PANTHER" id="PTHR10812">
    <property type="entry name" value="TRANSCRIPTION FACTOR AP-2"/>
    <property type="match status" value="1"/>
</dbReference>
<evidence type="ECO:0000256" key="7">
    <source>
        <dbReference type="SAM" id="MobiDB-lite"/>
    </source>
</evidence>
<feature type="compositionally biased region" description="Basic and acidic residues" evidence="7">
    <location>
        <begin position="88"/>
        <end position="119"/>
    </location>
</feature>
<dbReference type="Proteomes" id="UP000507470">
    <property type="component" value="Unassembled WGS sequence"/>
</dbReference>
<dbReference type="EMBL" id="CACVKT020002614">
    <property type="protein sequence ID" value="CAC5378854.1"/>
    <property type="molecule type" value="Genomic_DNA"/>
</dbReference>
<keyword evidence="10" id="KW-1185">Reference proteome</keyword>
<feature type="compositionally biased region" description="Basic and acidic residues" evidence="7">
    <location>
        <begin position="8"/>
        <end position="18"/>
    </location>
</feature>
<feature type="compositionally biased region" description="Basic and acidic residues" evidence="7">
    <location>
        <begin position="65"/>
        <end position="80"/>
    </location>
</feature>
<keyword evidence="3" id="KW-0805">Transcription regulation</keyword>
<keyword evidence="6" id="KW-0539">Nucleus</keyword>
<keyword evidence="4" id="KW-0238">DNA-binding</keyword>
<comment type="subcellular location">
    <subcellularLocation>
        <location evidence="1">Nucleus</location>
    </subcellularLocation>
</comment>
<keyword evidence="5" id="KW-0804">Transcription</keyword>
<dbReference type="InterPro" id="IPR013854">
    <property type="entry name" value="TF_AP2_C"/>
</dbReference>
<proteinExistence type="inferred from homology"/>
<protein>
    <recommendedName>
        <fullName evidence="8">Transcription factor AP-2 C-terminal domain-containing protein</fullName>
    </recommendedName>
</protein>
<organism evidence="9 10">
    <name type="scientific">Mytilus coruscus</name>
    <name type="common">Sea mussel</name>
    <dbReference type="NCBI Taxonomy" id="42192"/>
    <lineage>
        <taxon>Eukaryota</taxon>
        <taxon>Metazoa</taxon>
        <taxon>Spiralia</taxon>
        <taxon>Lophotrochozoa</taxon>
        <taxon>Mollusca</taxon>
        <taxon>Bivalvia</taxon>
        <taxon>Autobranchia</taxon>
        <taxon>Pteriomorphia</taxon>
        <taxon>Mytilida</taxon>
        <taxon>Mytiloidea</taxon>
        <taxon>Mytilidae</taxon>
        <taxon>Mytilinae</taxon>
        <taxon>Mytilus</taxon>
    </lineage>
</organism>
<evidence type="ECO:0000259" key="8">
    <source>
        <dbReference type="Pfam" id="PF03299"/>
    </source>
</evidence>
<evidence type="ECO:0000256" key="1">
    <source>
        <dbReference type="ARBA" id="ARBA00004123"/>
    </source>
</evidence>
<evidence type="ECO:0000256" key="5">
    <source>
        <dbReference type="ARBA" id="ARBA00023163"/>
    </source>
</evidence>
<evidence type="ECO:0000313" key="10">
    <source>
        <dbReference type="Proteomes" id="UP000507470"/>
    </source>
</evidence>
<dbReference type="GO" id="GO:0042127">
    <property type="term" value="P:regulation of cell population proliferation"/>
    <property type="evidence" value="ECO:0007669"/>
    <property type="project" value="TreeGrafter"/>
</dbReference>
<comment type="similarity">
    <text evidence="2">Belongs to the AP-2 family.</text>
</comment>
<accession>A0A6J8B765</accession>
<dbReference type="GO" id="GO:0000981">
    <property type="term" value="F:DNA-binding transcription factor activity, RNA polymerase II-specific"/>
    <property type="evidence" value="ECO:0007669"/>
    <property type="project" value="TreeGrafter"/>
</dbReference>
<dbReference type="Pfam" id="PF03299">
    <property type="entry name" value="TF_AP-2"/>
    <property type="match status" value="1"/>
</dbReference>
<feature type="compositionally biased region" description="Polar residues" evidence="7">
    <location>
        <begin position="50"/>
        <end position="62"/>
    </location>
</feature>
<dbReference type="GO" id="GO:0000977">
    <property type="term" value="F:RNA polymerase II transcription regulatory region sequence-specific DNA binding"/>
    <property type="evidence" value="ECO:0007669"/>
    <property type="project" value="TreeGrafter"/>
</dbReference>
<dbReference type="InterPro" id="IPR004979">
    <property type="entry name" value="TF_AP2"/>
</dbReference>
<gene>
    <name evidence="9" type="ORF">MCOR_14990</name>
</gene>
<feature type="compositionally biased region" description="Basic and acidic residues" evidence="7">
    <location>
        <begin position="25"/>
        <end position="36"/>
    </location>
</feature>
<sequence>MPYKKRKNEGSKREDSEVRIMLTDIKQRSTELERPSKRQKRGVKKAEQNEAGNQGQSQKGNTGEQKAEKKNEKGGKEIPSKRQKRGAQKADEKENAADNHRKPQTENIGEQRAEDKCVEVESQSQSESQKREQKTTENEDEGDSKLCYDSWEEEMLQLAKEAQQKLSPPERDASCNDWPVMVPGRLSLTGKKKFYDVSREEVKRRVGSPENLSSTMICQLLKRSRSVANIPPGIVIRKNIKTSISLFSGLTEGEAKDLADDFSNIVEKSEVFSRLSKICSSRKEANEVR</sequence>
<evidence type="ECO:0000313" key="9">
    <source>
        <dbReference type="EMBL" id="CAC5378854.1"/>
    </source>
</evidence>
<feature type="domain" description="Transcription factor AP-2 C-terminal" evidence="8">
    <location>
        <begin position="182"/>
        <end position="269"/>
    </location>
</feature>
<evidence type="ECO:0000256" key="6">
    <source>
        <dbReference type="ARBA" id="ARBA00023242"/>
    </source>
</evidence>
<dbReference type="PANTHER" id="PTHR10812:SF17">
    <property type="entry name" value="TRANSCRIPTION FACTOR AP-2, ISOFORM D"/>
    <property type="match status" value="1"/>
</dbReference>
<evidence type="ECO:0000256" key="3">
    <source>
        <dbReference type="ARBA" id="ARBA00023015"/>
    </source>
</evidence>
<evidence type="ECO:0000256" key="2">
    <source>
        <dbReference type="ARBA" id="ARBA00007770"/>
    </source>
</evidence>